<name>B4S8Y0_PROA2</name>
<feature type="transmembrane region" description="Helical" evidence="6">
    <location>
        <begin position="300"/>
        <end position="316"/>
    </location>
</feature>
<comment type="subcellular location">
    <subcellularLocation>
        <location evidence="1">Cell membrane</location>
        <topology evidence="1">Multi-pass membrane protein</topology>
    </subcellularLocation>
</comment>
<feature type="transmembrane region" description="Helical" evidence="6">
    <location>
        <begin position="64"/>
        <end position="84"/>
    </location>
</feature>
<keyword evidence="3 6" id="KW-0812">Transmembrane</keyword>
<feature type="transmembrane region" description="Helical" evidence="6">
    <location>
        <begin position="33"/>
        <end position="52"/>
    </location>
</feature>
<feature type="transmembrane region" description="Helical" evidence="6">
    <location>
        <begin position="500"/>
        <end position="518"/>
    </location>
</feature>
<dbReference type="InterPro" id="IPR004477">
    <property type="entry name" value="ComEC_N"/>
</dbReference>
<dbReference type="InterPro" id="IPR025405">
    <property type="entry name" value="DUF4131"/>
</dbReference>
<gene>
    <name evidence="9" type="ordered locus">Paes_1497</name>
</gene>
<keyword evidence="5 6" id="KW-0472">Membrane</keyword>
<feature type="transmembrane region" description="Helical" evidence="6">
    <location>
        <begin position="268"/>
        <end position="288"/>
    </location>
</feature>
<sequence length="728" mass="79532">MSFSPAQYPSLRLLLAACSGILAGVGLSVTISFWLISAGVSALLIVVFSYGIERRSVGKSFPGPVTILCFLALVVSAFAAWGTYRYNYVDSDSVLRYLDREVLLHGTVSDRPGKSGSGERFIIDVHEVFVDDATVSASGRVSVFVRSSMPEEDHLTQPGDSVWLKGTLKLIDEAANAGDFDAREYYRRLSVHSSVFVAGPWLVQNEGAGKGVPFDSYVVRPVRHFLEDALDTLFPSGHERDFFRGLLLGERSMIDPEVYDQFRRTGTAHVLAISGLHVGLLVLVVLLFLQRFRQSMSGKWLVVIVLAFLLLIYSQVTGNAPSVRRASIMTGVLLGGYAAGRQVYPLNSLAFADLLMLAFDPLELYQAGFLMTNAAVAAILLLYPLLSAPALSWQGSVGRACRAIWNPFCISLSAMAGVSPLIALYFGSFSVAGIVANLPVVFLVTAMVFSLLPALFLHLLNLPLAELYASSAWFFAHTALSVTGFFSSLEWAALPVRTDPLMVVIYYLSIVALLYFFYEKKNAGLIITLLSLANFICWYPLLHAMQASERLIPVRTGRYIALLYASQASTVLIDAGSGPEDLPIIERQMLRSGIASIDVALQLSSPDTLVARVDAETFMLSDRQKLVLPSMLVARGGKDLLSIWSGDGSSLLVAAGVEALIRRAGGQPERSVVVLLRRFGIDEYRELAAWLDRYEPTECRIVCASRMPQKQRALVEHLALRGSAVSVE</sequence>
<dbReference type="STRING" id="290512.Paes_1497"/>
<feature type="transmembrane region" description="Helical" evidence="6">
    <location>
        <begin position="472"/>
        <end position="494"/>
    </location>
</feature>
<evidence type="ECO:0000256" key="6">
    <source>
        <dbReference type="SAM" id="Phobius"/>
    </source>
</evidence>
<keyword evidence="4 6" id="KW-1133">Transmembrane helix</keyword>
<dbReference type="RefSeq" id="WP_012506050.1">
    <property type="nucleotide sequence ID" value="NC_011059.1"/>
</dbReference>
<dbReference type="PANTHER" id="PTHR30619:SF1">
    <property type="entry name" value="RECOMBINATION PROTEIN 2"/>
    <property type="match status" value="1"/>
</dbReference>
<evidence type="ECO:0000259" key="8">
    <source>
        <dbReference type="Pfam" id="PF13567"/>
    </source>
</evidence>
<feature type="domain" description="ComEC/Rec2-related protein" evidence="7">
    <location>
        <begin position="246"/>
        <end position="517"/>
    </location>
</feature>
<dbReference type="NCBIfam" id="TIGR00360">
    <property type="entry name" value="ComEC_N-term"/>
    <property type="match status" value="1"/>
</dbReference>
<feature type="transmembrane region" description="Helical" evidence="6">
    <location>
        <begin position="525"/>
        <end position="542"/>
    </location>
</feature>
<evidence type="ECO:0000313" key="9">
    <source>
        <dbReference type="EMBL" id="ACF46517.1"/>
    </source>
</evidence>
<dbReference type="InterPro" id="IPR052159">
    <property type="entry name" value="Competence_DNA_uptake"/>
</dbReference>
<feature type="transmembrane region" description="Helical" evidence="6">
    <location>
        <begin position="404"/>
        <end position="426"/>
    </location>
</feature>
<dbReference type="HOGENOM" id="CLU_377545_0_0_10"/>
<evidence type="ECO:0000256" key="3">
    <source>
        <dbReference type="ARBA" id="ARBA00022692"/>
    </source>
</evidence>
<reference evidence="9" key="1">
    <citation type="submission" date="2008-06" db="EMBL/GenBank/DDBJ databases">
        <title>Complete sequence of chromosome of Prosthecochloris aestuarii DSM 271.</title>
        <authorList>
            <consortium name="US DOE Joint Genome Institute"/>
            <person name="Lucas S."/>
            <person name="Copeland A."/>
            <person name="Lapidus A."/>
            <person name="Glavina del Rio T."/>
            <person name="Dalin E."/>
            <person name="Tice H."/>
            <person name="Bruce D."/>
            <person name="Goodwin L."/>
            <person name="Pitluck S."/>
            <person name="Schmutz J."/>
            <person name="Larimer F."/>
            <person name="Land M."/>
            <person name="Hauser L."/>
            <person name="Kyrpides N."/>
            <person name="Anderson I."/>
            <person name="Liu Z."/>
            <person name="Li T."/>
            <person name="Zhao F."/>
            <person name="Overmann J."/>
            <person name="Bryant D.A."/>
            <person name="Richardson P."/>
        </authorList>
    </citation>
    <scope>NUCLEOTIDE SEQUENCE [LARGE SCALE GENOMIC DNA]</scope>
    <source>
        <strain evidence="9">DSM 271</strain>
    </source>
</reference>
<evidence type="ECO:0000256" key="5">
    <source>
        <dbReference type="ARBA" id="ARBA00023136"/>
    </source>
</evidence>
<feature type="domain" description="DUF4131" evidence="8">
    <location>
        <begin position="29"/>
        <end position="202"/>
    </location>
</feature>
<dbReference type="Pfam" id="PF03772">
    <property type="entry name" value="Competence"/>
    <property type="match status" value="1"/>
</dbReference>
<protein>
    <submittedName>
        <fullName evidence="9">ComEC/Rec2-related protein</fullName>
    </submittedName>
</protein>
<dbReference type="AlphaFoldDB" id="B4S8Y0"/>
<keyword evidence="2" id="KW-1003">Cell membrane</keyword>
<evidence type="ECO:0000259" key="7">
    <source>
        <dbReference type="Pfam" id="PF03772"/>
    </source>
</evidence>
<proteinExistence type="predicted"/>
<dbReference type="KEGG" id="paa:Paes_1497"/>
<evidence type="ECO:0000256" key="4">
    <source>
        <dbReference type="ARBA" id="ARBA00022989"/>
    </source>
</evidence>
<feature type="transmembrane region" description="Helical" evidence="6">
    <location>
        <begin position="364"/>
        <end position="383"/>
    </location>
</feature>
<evidence type="ECO:0000256" key="1">
    <source>
        <dbReference type="ARBA" id="ARBA00004651"/>
    </source>
</evidence>
<dbReference type="GO" id="GO:0005886">
    <property type="term" value="C:plasma membrane"/>
    <property type="evidence" value="ECO:0007669"/>
    <property type="project" value="UniProtKB-SubCell"/>
</dbReference>
<dbReference type="PANTHER" id="PTHR30619">
    <property type="entry name" value="DNA INTERNALIZATION/COMPETENCE PROTEIN COMEC/REC2"/>
    <property type="match status" value="1"/>
</dbReference>
<evidence type="ECO:0000256" key="2">
    <source>
        <dbReference type="ARBA" id="ARBA00022475"/>
    </source>
</evidence>
<accession>B4S8Y0</accession>
<dbReference type="eggNOG" id="COG0658">
    <property type="taxonomic scope" value="Bacteria"/>
</dbReference>
<dbReference type="Pfam" id="PF13567">
    <property type="entry name" value="DUF4131"/>
    <property type="match status" value="1"/>
</dbReference>
<dbReference type="EMBL" id="CP001108">
    <property type="protein sequence ID" value="ACF46517.1"/>
    <property type="molecule type" value="Genomic_DNA"/>
</dbReference>
<dbReference type="Proteomes" id="UP000002725">
    <property type="component" value="Chromosome"/>
</dbReference>
<evidence type="ECO:0000313" key="10">
    <source>
        <dbReference type="Proteomes" id="UP000002725"/>
    </source>
</evidence>
<keyword evidence="10" id="KW-1185">Reference proteome</keyword>
<organism evidence="9 10">
    <name type="scientific">Prosthecochloris aestuarii (strain DSM 271 / SK 413)</name>
    <dbReference type="NCBI Taxonomy" id="290512"/>
    <lineage>
        <taxon>Bacteria</taxon>
        <taxon>Pseudomonadati</taxon>
        <taxon>Chlorobiota</taxon>
        <taxon>Chlorobiia</taxon>
        <taxon>Chlorobiales</taxon>
        <taxon>Chlorobiaceae</taxon>
        <taxon>Prosthecochloris</taxon>
    </lineage>
</organism>
<feature type="transmembrane region" description="Helical" evidence="6">
    <location>
        <begin position="438"/>
        <end position="460"/>
    </location>
</feature>